<dbReference type="InterPro" id="IPR016267">
    <property type="entry name" value="UDPGP_trans"/>
</dbReference>
<evidence type="ECO:0000256" key="4">
    <source>
        <dbReference type="ARBA" id="ARBA00048128"/>
    </source>
</evidence>
<name>A0A8J5S588_ZIZPA</name>
<protein>
    <recommendedName>
        <fullName evidence="1">UTP--glucose-1-phosphate uridylyltransferase</fullName>
        <ecNumber evidence="1">2.7.7.9</ecNumber>
    </recommendedName>
</protein>
<dbReference type="EC" id="2.7.7.9" evidence="1"/>
<comment type="catalytic activity">
    <reaction evidence="4">
        <text>alpha-D-glucose 1-phosphate + UTP + H(+) = UDP-alpha-D-glucose + diphosphate</text>
        <dbReference type="Rhea" id="RHEA:19889"/>
        <dbReference type="ChEBI" id="CHEBI:15378"/>
        <dbReference type="ChEBI" id="CHEBI:33019"/>
        <dbReference type="ChEBI" id="CHEBI:46398"/>
        <dbReference type="ChEBI" id="CHEBI:58601"/>
        <dbReference type="ChEBI" id="CHEBI:58885"/>
        <dbReference type="EC" id="2.7.7.9"/>
    </reaction>
</comment>
<evidence type="ECO:0000256" key="1">
    <source>
        <dbReference type="ARBA" id="ARBA00012415"/>
    </source>
</evidence>
<dbReference type="InterPro" id="IPR002618">
    <property type="entry name" value="UDPGP_fam"/>
</dbReference>
<evidence type="ECO:0000313" key="5">
    <source>
        <dbReference type="EMBL" id="KAG8064408.1"/>
    </source>
</evidence>
<dbReference type="OrthoDB" id="1721005at2759"/>
<dbReference type="Pfam" id="PF01704">
    <property type="entry name" value="UDPGP"/>
    <property type="match status" value="1"/>
</dbReference>
<reference evidence="5" key="1">
    <citation type="journal article" date="2021" name="bioRxiv">
        <title>Whole Genome Assembly and Annotation of Northern Wild Rice, Zizania palustris L., Supports a Whole Genome Duplication in the Zizania Genus.</title>
        <authorList>
            <person name="Haas M."/>
            <person name="Kono T."/>
            <person name="Macchietto M."/>
            <person name="Millas R."/>
            <person name="McGilp L."/>
            <person name="Shao M."/>
            <person name="Duquette J."/>
            <person name="Hirsch C.N."/>
            <person name="Kimball J."/>
        </authorList>
    </citation>
    <scope>NUCLEOTIDE SEQUENCE</scope>
    <source>
        <tissue evidence="5">Fresh leaf tissue</tissue>
    </source>
</reference>
<evidence type="ECO:0000256" key="3">
    <source>
        <dbReference type="ARBA" id="ARBA00022695"/>
    </source>
</evidence>
<dbReference type="PANTHER" id="PTHR43511">
    <property type="match status" value="1"/>
</dbReference>
<keyword evidence="6" id="KW-1185">Reference proteome</keyword>
<dbReference type="Proteomes" id="UP000729402">
    <property type="component" value="Unassembled WGS sequence"/>
</dbReference>
<organism evidence="5 6">
    <name type="scientific">Zizania palustris</name>
    <name type="common">Northern wild rice</name>
    <dbReference type="NCBI Taxonomy" id="103762"/>
    <lineage>
        <taxon>Eukaryota</taxon>
        <taxon>Viridiplantae</taxon>
        <taxon>Streptophyta</taxon>
        <taxon>Embryophyta</taxon>
        <taxon>Tracheophyta</taxon>
        <taxon>Spermatophyta</taxon>
        <taxon>Magnoliopsida</taxon>
        <taxon>Liliopsida</taxon>
        <taxon>Poales</taxon>
        <taxon>Poaceae</taxon>
        <taxon>BOP clade</taxon>
        <taxon>Oryzoideae</taxon>
        <taxon>Oryzeae</taxon>
        <taxon>Zizaniinae</taxon>
        <taxon>Zizania</taxon>
    </lineage>
</organism>
<proteinExistence type="predicted"/>
<comment type="caution">
    <text evidence="5">The sequence shown here is derived from an EMBL/GenBank/DDBJ whole genome shotgun (WGS) entry which is preliminary data.</text>
</comment>
<sequence>MNTSMRHSIRRFIPCVGVFDGGGGSCSGKAEQIEWSKIQTPTDEVVVPYDNLSPAPEDLNETKKLLDKLVVLKLNGGLGMTMGCTGPKDGIQGLARGAEKYDASKEQTRIIRLPAHMVEASSE</sequence>
<dbReference type="EMBL" id="JAAALK010000285">
    <property type="protein sequence ID" value="KAG8064408.1"/>
    <property type="molecule type" value="Genomic_DNA"/>
</dbReference>
<accession>A0A8J5S588</accession>
<reference evidence="5" key="2">
    <citation type="submission" date="2021-02" db="EMBL/GenBank/DDBJ databases">
        <authorList>
            <person name="Kimball J.A."/>
            <person name="Haas M.W."/>
            <person name="Macchietto M."/>
            <person name="Kono T."/>
            <person name="Duquette J."/>
            <person name="Shao M."/>
        </authorList>
    </citation>
    <scope>NUCLEOTIDE SEQUENCE</scope>
    <source>
        <tissue evidence="5">Fresh leaf tissue</tissue>
    </source>
</reference>
<keyword evidence="2" id="KW-0808">Transferase</keyword>
<dbReference type="AlphaFoldDB" id="A0A8J5S588"/>
<gene>
    <name evidence="5" type="ORF">GUJ93_ZPchr0004g39655</name>
</gene>
<dbReference type="GO" id="GO:0006011">
    <property type="term" value="P:UDP-alpha-D-glucose metabolic process"/>
    <property type="evidence" value="ECO:0007669"/>
    <property type="project" value="InterPro"/>
</dbReference>
<evidence type="ECO:0000313" key="6">
    <source>
        <dbReference type="Proteomes" id="UP000729402"/>
    </source>
</evidence>
<evidence type="ECO:0000256" key="2">
    <source>
        <dbReference type="ARBA" id="ARBA00022679"/>
    </source>
</evidence>
<dbReference type="GO" id="GO:0003983">
    <property type="term" value="F:UTP:glucose-1-phosphate uridylyltransferase activity"/>
    <property type="evidence" value="ECO:0007669"/>
    <property type="project" value="UniProtKB-EC"/>
</dbReference>
<keyword evidence="3" id="KW-0548">Nucleotidyltransferase</keyword>